<evidence type="ECO:0000313" key="2">
    <source>
        <dbReference type="Proteomes" id="UP001054945"/>
    </source>
</evidence>
<organism evidence="1 2">
    <name type="scientific">Caerostris extrusa</name>
    <name type="common">Bark spider</name>
    <name type="synonym">Caerostris bankana</name>
    <dbReference type="NCBI Taxonomy" id="172846"/>
    <lineage>
        <taxon>Eukaryota</taxon>
        <taxon>Metazoa</taxon>
        <taxon>Ecdysozoa</taxon>
        <taxon>Arthropoda</taxon>
        <taxon>Chelicerata</taxon>
        <taxon>Arachnida</taxon>
        <taxon>Araneae</taxon>
        <taxon>Araneomorphae</taxon>
        <taxon>Entelegynae</taxon>
        <taxon>Araneoidea</taxon>
        <taxon>Araneidae</taxon>
        <taxon>Caerostris</taxon>
    </lineage>
</organism>
<dbReference type="AlphaFoldDB" id="A0AAV4P7U7"/>
<sequence>DPMAGCHVAIAPAPKCRISSVRASTDQKRICIMELLSSAAANSNGNINFGQTLELSSARSFQLTPVCSFEARIKLFFKVKLLINSRSRHIVLHCNVCSVQFFNVCPG</sequence>
<name>A0AAV4P7U7_CAEEX</name>
<comment type="caution">
    <text evidence="1">The sequence shown here is derived from an EMBL/GenBank/DDBJ whole genome shotgun (WGS) entry which is preliminary data.</text>
</comment>
<keyword evidence="2" id="KW-1185">Reference proteome</keyword>
<evidence type="ECO:0000313" key="1">
    <source>
        <dbReference type="EMBL" id="GIX93073.1"/>
    </source>
</evidence>
<accession>A0AAV4P7U7</accession>
<feature type="non-terminal residue" evidence="1">
    <location>
        <position position="1"/>
    </location>
</feature>
<dbReference type="EMBL" id="BPLR01004191">
    <property type="protein sequence ID" value="GIX93073.1"/>
    <property type="molecule type" value="Genomic_DNA"/>
</dbReference>
<dbReference type="Proteomes" id="UP001054945">
    <property type="component" value="Unassembled WGS sequence"/>
</dbReference>
<proteinExistence type="predicted"/>
<protein>
    <submittedName>
        <fullName evidence="1">Uncharacterized protein</fullName>
    </submittedName>
</protein>
<reference evidence="1 2" key="1">
    <citation type="submission" date="2021-06" db="EMBL/GenBank/DDBJ databases">
        <title>Caerostris extrusa draft genome.</title>
        <authorList>
            <person name="Kono N."/>
            <person name="Arakawa K."/>
        </authorList>
    </citation>
    <scope>NUCLEOTIDE SEQUENCE [LARGE SCALE GENOMIC DNA]</scope>
</reference>
<gene>
    <name evidence="1" type="ORF">CEXT_189291</name>
</gene>